<feature type="signal peptide" evidence="1">
    <location>
        <begin position="1"/>
        <end position="30"/>
    </location>
</feature>
<reference evidence="2 3" key="1">
    <citation type="submission" date="2009-11" db="EMBL/GenBank/DDBJ databases">
        <title>Annotation of Allomyces macrogynus ATCC 38327.</title>
        <authorList>
            <consortium name="The Broad Institute Genome Sequencing Platform"/>
            <person name="Russ C."/>
            <person name="Cuomo C."/>
            <person name="Burger G."/>
            <person name="Gray M.W."/>
            <person name="Holland P.W.H."/>
            <person name="King N."/>
            <person name="Lang F.B.F."/>
            <person name="Roger A.J."/>
            <person name="Ruiz-Trillo I."/>
            <person name="Young S.K."/>
            <person name="Zeng Q."/>
            <person name="Gargeya S."/>
            <person name="Fitzgerald M."/>
            <person name="Haas B."/>
            <person name="Abouelleil A."/>
            <person name="Alvarado L."/>
            <person name="Arachchi H.M."/>
            <person name="Berlin A."/>
            <person name="Chapman S.B."/>
            <person name="Gearin G."/>
            <person name="Goldberg J."/>
            <person name="Griggs A."/>
            <person name="Gujja S."/>
            <person name="Hansen M."/>
            <person name="Heiman D."/>
            <person name="Howarth C."/>
            <person name="Larimer J."/>
            <person name="Lui A."/>
            <person name="MacDonald P.J.P."/>
            <person name="McCowen C."/>
            <person name="Montmayeur A."/>
            <person name="Murphy C."/>
            <person name="Neiman D."/>
            <person name="Pearson M."/>
            <person name="Priest M."/>
            <person name="Roberts A."/>
            <person name="Saif S."/>
            <person name="Shea T."/>
            <person name="Sisk P."/>
            <person name="Stolte C."/>
            <person name="Sykes S."/>
            <person name="Wortman J."/>
            <person name="Nusbaum C."/>
            <person name="Birren B."/>
        </authorList>
    </citation>
    <scope>NUCLEOTIDE SEQUENCE [LARGE SCALE GENOMIC DNA]</scope>
    <source>
        <strain evidence="2 3">ATCC 38327</strain>
    </source>
</reference>
<proteinExistence type="predicted"/>
<organism evidence="2 3">
    <name type="scientific">Allomyces macrogynus (strain ATCC 38327)</name>
    <name type="common">Allomyces javanicus var. macrogynus</name>
    <dbReference type="NCBI Taxonomy" id="578462"/>
    <lineage>
        <taxon>Eukaryota</taxon>
        <taxon>Fungi</taxon>
        <taxon>Fungi incertae sedis</taxon>
        <taxon>Blastocladiomycota</taxon>
        <taxon>Blastocladiomycetes</taxon>
        <taxon>Blastocladiales</taxon>
        <taxon>Blastocladiaceae</taxon>
        <taxon>Allomyces</taxon>
    </lineage>
</organism>
<dbReference type="EMBL" id="GG745346">
    <property type="protein sequence ID" value="KNE65109.1"/>
    <property type="molecule type" value="Genomic_DNA"/>
</dbReference>
<evidence type="ECO:0000256" key="1">
    <source>
        <dbReference type="SAM" id="SignalP"/>
    </source>
</evidence>
<accession>A0A0L0SRX9</accession>
<evidence type="ECO:0000313" key="2">
    <source>
        <dbReference type="EMBL" id="KNE65109.1"/>
    </source>
</evidence>
<sequence>MTRVTTPIRAILTMLAALAVFSTMIRPALASPNPDGANFDEATNLDGIEDHVSAGVDAAAAKCWYSTRTDDRHCSACYQEGQTKVCKGKCKKDGGDLYCAECGYDSKTGRRLWCR</sequence>
<keyword evidence="3" id="KW-1185">Reference proteome</keyword>
<reference evidence="3" key="2">
    <citation type="submission" date="2009-11" db="EMBL/GenBank/DDBJ databases">
        <title>The Genome Sequence of Allomyces macrogynus strain ATCC 38327.</title>
        <authorList>
            <consortium name="The Broad Institute Genome Sequencing Platform"/>
            <person name="Russ C."/>
            <person name="Cuomo C."/>
            <person name="Shea T."/>
            <person name="Young S.K."/>
            <person name="Zeng Q."/>
            <person name="Koehrsen M."/>
            <person name="Haas B."/>
            <person name="Borodovsky M."/>
            <person name="Guigo R."/>
            <person name="Alvarado L."/>
            <person name="Berlin A."/>
            <person name="Borenstein D."/>
            <person name="Chen Z."/>
            <person name="Engels R."/>
            <person name="Freedman E."/>
            <person name="Gellesch M."/>
            <person name="Goldberg J."/>
            <person name="Griggs A."/>
            <person name="Gujja S."/>
            <person name="Heiman D."/>
            <person name="Hepburn T."/>
            <person name="Howarth C."/>
            <person name="Jen D."/>
            <person name="Larson L."/>
            <person name="Lewis B."/>
            <person name="Mehta T."/>
            <person name="Park D."/>
            <person name="Pearson M."/>
            <person name="Roberts A."/>
            <person name="Saif S."/>
            <person name="Shenoy N."/>
            <person name="Sisk P."/>
            <person name="Stolte C."/>
            <person name="Sykes S."/>
            <person name="Walk T."/>
            <person name="White J."/>
            <person name="Yandava C."/>
            <person name="Burger G."/>
            <person name="Gray M.W."/>
            <person name="Holland P.W.H."/>
            <person name="King N."/>
            <person name="Lang F.B.F."/>
            <person name="Roger A.J."/>
            <person name="Ruiz-Trillo I."/>
            <person name="Lander E."/>
            <person name="Nusbaum C."/>
        </authorList>
    </citation>
    <scope>NUCLEOTIDE SEQUENCE [LARGE SCALE GENOMIC DNA]</scope>
    <source>
        <strain evidence="3">ATCC 38327</strain>
    </source>
</reference>
<dbReference type="OrthoDB" id="10515725at2759"/>
<dbReference type="Proteomes" id="UP000054350">
    <property type="component" value="Unassembled WGS sequence"/>
</dbReference>
<dbReference type="VEuPathDB" id="FungiDB:AMAG_10766"/>
<protein>
    <submittedName>
        <fullName evidence="2">Uncharacterized protein</fullName>
    </submittedName>
</protein>
<evidence type="ECO:0000313" key="3">
    <source>
        <dbReference type="Proteomes" id="UP000054350"/>
    </source>
</evidence>
<dbReference type="AlphaFoldDB" id="A0A0L0SRX9"/>
<name>A0A0L0SRX9_ALLM3</name>
<keyword evidence="1" id="KW-0732">Signal</keyword>
<gene>
    <name evidence="2" type="ORF">AMAG_10766</name>
</gene>
<feature type="chain" id="PRO_5005548126" evidence="1">
    <location>
        <begin position="31"/>
        <end position="115"/>
    </location>
</feature>